<dbReference type="EMBL" id="QZAL01000003">
    <property type="protein sequence ID" value="THW52419.1"/>
    <property type="molecule type" value="Genomic_DNA"/>
</dbReference>
<accession>A0A4S8YE42</accession>
<name>A0A4S8YE42_AURPU</name>
<gene>
    <name evidence="1" type="ORF">D6D22_00435</name>
</gene>
<evidence type="ECO:0000313" key="2">
    <source>
        <dbReference type="Proteomes" id="UP000310687"/>
    </source>
</evidence>
<reference evidence="1 2" key="1">
    <citation type="submission" date="2018-10" db="EMBL/GenBank/DDBJ databases">
        <title>Fifty Aureobasidium pullulans genomes reveal a recombining polyextremotolerant generalist.</title>
        <authorList>
            <person name="Gostincar C."/>
            <person name="Turk M."/>
            <person name="Zajc J."/>
            <person name="Gunde-Cimerman N."/>
        </authorList>
    </citation>
    <scope>NUCLEOTIDE SEQUENCE [LARGE SCALE GENOMIC DNA]</scope>
    <source>
        <strain evidence="1 2">EXF-11013</strain>
    </source>
</reference>
<dbReference type="AlphaFoldDB" id="A0A4S8YE42"/>
<protein>
    <submittedName>
        <fullName evidence="1">Uncharacterized protein</fullName>
    </submittedName>
</protein>
<dbReference type="Proteomes" id="UP000310687">
    <property type="component" value="Unassembled WGS sequence"/>
</dbReference>
<proteinExistence type="predicted"/>
<sequence>MQVYKVHHFAACWHEEVKDSKGVRVNPQVSRTIGAKRELVETPSICPACSKPGRIPMENIIMRALPVRQIAPFRHNVHAHFSEETLQKCVTSTTLKLAAYHMGSPKGLRLLATFEVAELFKQGIFFVAKGVIQVQEAWYGQAMEVARAINDYPMGPSEIMEVTQAVNNFLMGPAKADAHEYLTPGYNSLPDIHKPEVNVPTKNNKSFANYSTPEYNSHVATHKPKANEPTGNTRSLAAEAFHTNANMNQNYLFDAVHSRNNTGIFTSSEVADAVRDEMCTFVIPQLKKVKMTRPEEP</sequence>
<evidence type="ECO:0000313" key="1">
    <source>
        <dbReference type="EMBL" id="THW52419.1"/>
    </source>
</evidence>
<organism evidence="1 2">
    <name type="scientific">Aureobasidium pullulans</name>
    <name type="common">Black yeast</name>
    <name type="synonym">Pullularia pullulans</name>
    <dbReference type="NCBI Taxonomy" id="5580"/>
    <lineage>
        <taxon>Eukaryota</taxon>
        <taxon>Fungi</taxon>
        <taxon>Dikarya</taxon>
        <taxon>Ascomycota</taxon>
        <taxon>Pezizomycotina</taxon>
        <taxon>Dothideomycetes</taxon>
        <taxon>Dothideomycetidae</taxon>
        <taxon>Dothideales</taxon>
        <taxon>Saccotheciaceae</taxon>
        <taxon>Aureobasidium</taxon>
    </lineage>
</organism>
<comment type="caution">
    <text evidence="1">The sequence shown here is derived from an EMBL/GenBank/DDBJ whole genome shotgun (WGS) entry which is preliminary data.</text>
</comment>